<dbReference type="AlphaFoldDB" id="A0A0B2UDK1"/>
<accession>A0A0B2UDK1</accession>
<dbReference type="Gene3D" id="3.30.450.60">
    <property type="match status" value="1"/>
</dbReference>
<dbReference type="EMBL" id="JOKQ01000009">
    <property type="protein sequence ID" value="KHN69141.1"/>
    <property type="molecule type" value="Genomic_DNA"/>
</dbReference>
<dbReference type="SUPFAM" id="SSF64356">
    <property type="entry name" value="SNARE-like"/>
    <property type="match status" value="1"/>
</dbReference>
<reference evidence="1 2" key="1">
    <citation type="journal article" date="2014" name="MBio">
        <title>The Ordospora colligata genome; evolution of extreme reduction in microsporidia and host-to-parasite horizontal gene transfer.</title>
        <authorList>
            <person name="Pombert J.-F."/>
            <person name="Haag K.L."/>
            <person name="Beidas S."/>
            <person name="Ebert D."/>
            <person name="Keeling P.J."/>
        </authorList>
    </citation>
    <scope>NUCLEOTIDE SEQUENCE [LARGE SCALE GENOMIC DNA]</scope>
    <source>
        <strain evidence="1 2">OC4</strain>
    </source>
</reference>
<dbReference type="STRING" id="1354746.A0A0B2UDK1"/>
<comment type="caution">
    <text evidence="1">The sequence shown here is derived from an EMBL/GenBank/DDBJ whole genome shotgun (WGS) entry which is preliminary data.</text>
</comment>
<dbReference type="VEuPathDB" id="MicrosporidiaDB:M896_090670"/>
<evidence type="ECO:0000313" key="2">
    <source>
        <dbReference type="Proteomes" id="UP000031056"/>
    </source>
</evidence>
<sequence>MDCLDIEGLIIADTNGEILFKKTFVKDEDLSKRIVEKVIYAKENMSMAFDRIVMSKKIDELVLIIYCPIECNEPFVWHAFNEFMIGFMSIIKSSIKDKLWKKYDQVILLVAGFVYEGMIVQSKSTEMIDRLAKRNFEGVDGMKVPKGLASFIHKATKSFTMGSNK</sequence>
<protein>
    <submittedName>
        <fullName evidence="1">Subunit zeta of vesicle coat complex COPI</fullName>
    </submittedName>
</protein>
<dbReference type="InterPro" id="IPR011012">
    <property type="entry name" value="Longin-like_dom_sf"/>
</dbReference>
<gene>
    <name evidence="1" type="ORF">M896_090670</name>
</gene>
<dbReference type="GeneID" id="26262281"/>
<organism evidence="1 2">
    <name type="scientific">Ordospora colligata OC4</name>
    <dbReference type="NCBI Taxonomy" id="1354746"/>
    <lineage>
        <taxon>Eukaryota</taxon>
        <taxon>Fungi</taxon>
        <taxon>Fungi incertae sedis</taxon>
        <taxon>Microsporidia</taxon>
        <taxon>Ordosporidae</taxon>
        <taxon>Ordospora</taxon>
    </lineage>
</organism>
<dbReference type="OrthoDB" id="10249988at2759"/>
<proteinExistence type="predicted"/>
<evidence type="ECO:0000313" key="1">
    <source>
        <dbReference type="EMBL" id="KHN69141.1"/>
    </source>
</evidence>
<dbReference type="InParanoid" id="A0A0B2UDK1"/>
<dbReference type="Proteomes" id="UP000031056">
    <property type="component" value="Unassembled WGS sequence"/>
</dbReference>
<keyword evidence="2" id="KW-1185">Reference proteome</keyword>
<name>A0A0B2UDK1_9MICR</name>
<dbReference type="HOGENOM" id="CLU_129942_0_0_1"/>
<dbReference type="RefSeq" id="XP_014563183.1">
    <property type="nucleotide sequence ID" value="XM_014707697.1"/>
</dbReference>